<evidence type="ECO:0000256" key="4">
    <source>
        <dbReference type="ARBA" id="ARBA00022490"/>
    </source>
</evidence>
<keyword evidence="6 13" id="KW-0479">Metal-binding</keyword>
<comment type="catalytic activity">
    <reaction evidence="12 13">
        <text>tRNA(Cys) + L-cysteine + ATP = L-cysteinyl-tRNA(Cys) + AMP + diphosphate</text>
        <dbReference type="Rhea" id="RHEA:17773"/>
        <dbReference type="Rhea" id="RHEA-COMP:9661"/>
        <dbReference type="Rhea" id="RHEA-COMP:9679"/>
        <dbReference type="ChEBI" id="CHEBI:30616"/>
        <dbReference type="ChEBI" id="CHEBI:33019"/>
        <dbReference type="ChEBI" id="CHEBI:35235"/>
        <dbReference type="ChEBI" id="CHEBI:78442"/>
        <dbReference type="ChEBI" id="CHEBI:78517"/>
        <dbReference type="ChEBI" id="CHEBI:456215"/>
        <dbReference type="EC" id="6.1.1.16"/>
    </reaction>
</comment>
<dbReference type="EC" id="6.1.1.16" evidence="13"/>
<keyword evidence="11 13" id="KW-0030">Aminoacyl-tRNA synthetase</keyword>
<dbReference type="PANTHER" id="PTHR10890">
    <property type="entry name" value="CYSTEINYL-TRNA SYNTHETASE"/>
    <property type="match status" value="1"/>
</dbReference>
<keyword evidence="7 13" id="KW-0547">Nucleotide-binding</keyword>
<dbReference type="InterPro" id="IPR015273">
    <property type="entry name" value="Cys-tRNA-synt_Ia_DALR"/>
</dbReference>
<feature type="binding site" evidence="13">
    <location>
        <position position="210"/>
    </location>
    <ligand>
        <name>Zn(2+)</name>
        <dbReference type="ChEBI" id="CHEBI:29105"/>
    </ligand>
</feature>
<dbReference type="PANTHER" id="PTHR10890:SF3">
    <property type="entry name" value="CYSTEINE--TRNA LIGASE, CYTOPLASMIC"/>
    <property type="match status" value="1"/>
</dbReference>
<evidence type="ECO:0000256" key="11">
    <source>
        <dbReference type="ARBA" id="ARBA00023146"/>
    </source>
</evidence>
<keyword evidence="9 13" id="KW-0067">ATP-binding</keyword>
<dbReference type="SMART" id="SM00840">
    <property type="entry name" value="DALR_2"/>
    <property type="match status" value="1"/>
</dbReference>
<feature type="binding site" evidence="13">
    <location>
        <position position="235"/>
    </location>
    <ligand>
        <name>Zn(2+)</name>
        <dbReference type="ChEBI" id="CHEBI:29105"/>
    </ligand>
</feature>
<dbReference type="NCBIfam" id="TIGR00435">
    <property type="entry name" value="cysS"/>
    <property type="match status" value="1"/>
</dbReference>
<gene>
    <name evidence="13" type="primary">cysS</name>
    <name evidence="15" type="ORF">GN331_08760</name>
</gene>
<accession>A0A7C9HYP6</accession>
<dbReference type="FunFam" id="3.40.50.620:FF:000068">
    <property type="entry name" value="Cysteine--tRNA ligase"/>
    <property type="match status" value="1"/>
</dbReference>
<evidence type="ECO:0000256" key="13">
    <source>
        <dbReference type="HAMAP-Rule" id="MF_00041"/>
    </source>
</evidence>
<dbReference type="InterPro" id="IPR032678">
    <property type="entry name" value="tRNA-synt_1_cat_dom"/>
</dbReference>
<evidence type="ECO:0000256" key="7">
    <source>
        <dbReference type="ARBA" id="ARBA00022741"/>
    </source>
</evidence>
<evidence type="ECO:0000259" key="14">
    <source>
        <dbReference type="SMART" id="SM00840"/>
    </source>
</evidence>
<evidence type="ECO:0000256" key="10">
    <source>
        <dbReference type="ARBA" id="ARBA00022917"/>
    </source>
</evidence>
<dbReference type="InterPro" id="IPR014729">
    <property type="entry name" value="Rossmann-like_a/b/a_fold"/>
</dbReference>
<dbReference type="RefSeq" id="WP_156641591.1">
    <property type="nucleotide sequence ID" value="NZ_WOXT01000002.1"/>
</dbReference>
<dbReference type="InterPro" id="IPR015803">
    <property type="entry name" value="Cys-tRNA-ligase"/>
</dbReference>
<feature type="binding site" evidence="13">
    <location>
        <position position="239"/>
    </location>
    <ligand>
        <name>Zn(2+)</name>
        <dbReference type="ChEBI" id="CHEBI:29105"/>
    </ligand>
</feature>
<evidence type="ECO:0000256" key="9">
    <source>
        <dbReference type="ARBA" id="ARBA00022840"/>
    </source>
</evidence>
<dbReference type="Pfam" id="PF01406">
    <property type="entry name" value="tRNA-synt_1e"/>
    <property type="match status" value="1"/>
</dbReference>
<evidence type="ECO:0000256" key="6">
    <source>
        <dbReference type="ARBA" id="ARBA00022723"/>
    </source>
</evidence>
<dbReference type="CDD" id="cd00672">
    <property type="entry name" value="CysRS_core"/>
    <property type="match status" value="1"/>
</dbReference>
<dbReference type="InterPro" id="IPR024909">
    <property type="entry name" value="Cys-tRNA/MSH_ligase"/>
</dbReference>
<proteinExistence type="inferred from homology"/>
<evidence type="ECO:0000256" key="5">
    <source>
        <dbReference type="ARBA" id="ARBA00022598"/>
    </source>
</evidence>
<dbReference type="InterPro" id="IPR009080">
    <property type="entry name" value="tRNAsynth_Ia_anticodon-bd"/>
</dbReference>
<comment type="similarity">
    <text evidence="2 13">Belongs to the class-I aminoacyl-tRNA synthetase family.</text>
</comment>
<organism evidence="15 16">
    <name type="scientific">Noviluteimonas gilva</name>
    <dbReference type="NCBI Taxonomy" id="2682097"/>
    <lineage>
        <taxon>Bacteria</taxon>
        <taxon>Pseudomonadati</taxon>
        <taxon>Pseudomonadota</taxon>
        <taxon>Gammaproteobacteria</taxon>
        <taxon>Lysobacterales</taxon>
        <taxon>Lysobacteraceae</taxon>
        <taxon>Noviluteimonas</taxon>
    </lineage>
</organism>
<evidence type="ECO:0000313" key="16">
    <source>
        <dbReference type="Proteomes" id="UP000479692"/>
    </source>
</evidence>
<keyword evidence="5 13" id="KW-0436">Ligase</keyword>
<dbReference type="GO" id="GO:0004817">
    <property type="term" value="F:cysteine-tRNA ligase activity"/>
    <property type="evidence" value="ECO:0007669"/>
    <property type="project" value="UniProtKB-UniRule"/>
</dbReference>
<feature type="binding site" evidence="13">
    <location>
        <position position="30"/>
    </location>
    <ligand>
        <name>Zn(2+)</name>
        <dbReference type="ChEBI" id="CHEBI:29105"/>
    </ligand>
</feature>
<evidence type="ECO:0000256" key="12">
    <source>
        <dbReference type="ARBA" id="ARBA00047398"/>
    </source>
</evidence>
<dbReference type="HAMAP" id="MF_00041">
    <property type="entry name" value="Cys_tRNA_synth"/>
    <property type="match status" value="1"/>
</dbReference>
<dbReference type="SUPFAM" id="SSF52374">
    <property type="entry name" value="Nucleotidylyl transferase"/>
    <property type="match status" value="1"/>
</dbReference>
<keyword evidence="10 13" id="KW-0648">Protein biosynthesis</keyword>
<keyword evidence="4 13" id="KW-0963">Cytoplasm</keyword>
<reference evidence="15 16" key="1">
    <citation type="submission" date="2019-12" db="EMBL/GenBank/DDBJ databases">
        <authorList>
            <person name="Xu J."/>
        </authorList>
    </citation>
    <scope>NUCLEOTIDE SEQUENCE [LARGE SCALE GENOMIC DNA]</scope>
    <source>
        <strain evidence="15 16">HX-5-24</strain>
    </source>
</reference>
<name>A0A7C9HYP6_9GAMM</name>
<dbReference type="Gene3D" id="1.20.120.1910">
    <property type="entry name" value="Cysteine-tRNA ligase, C-terminal anti-codon recognition domain"/>
    <property type="match status" value="1"/>
</dbReference>
<dbReference type="PRINTS" id="PR00983">
    <property type="entry name" value="TRNASYNTHCYS"/>
</dbReference>
<dbReference type="GO" id="GO:0005524">
    <property type="term" value="F:ATP binding"/>
    <property type="evidence" value="ECO:0007669"/>
    <property type="project" value="UniProtKB-UniRule"/>
</dbReference>
<dbReference type="AlphaFoldDB" id="A0A7C9HYP6"/>
<evidence type="ECO:0000256" key="2">
    <source>
        <dbReference type="ARBA" id="ARBA00005594"/>
    </source>
</evidence>
<comment type="subcellular location">
    <subcellularLocation>
        <location evidence="1 13">Cytoplasm</location>
    </subcellularLocation>
</comment>
<comment type="subunit">
    <text evidence="3 13">Monomer.</text>
</comment>
<dbReference type="Proteomes" id="UP000479692">
    <property type="component" value="Unassembled WGS sequence"/>
</dbReference>
<comment type="cofactor">
    <cofactor evidence="13">
        <name>Zn(2+)</name>
        <dbReference type="ChEBI" id="CHEBI:29105"/>
    </cofactor>
    <text evidence="13">Binds 1 zinc ion per subunit.</text>
</comment>
<keyword evidence="8 13" id="KW-0862">Zinc</keyword>
<sequence length="458" mass="50444">MALRLHNTLTRRVEPFAPLDPVAGPTMYLCGPTVYNYVHIGNARGPVVFDVLAALLRRRYGALRYARNITDVDDKINAAAREAGVPISDITERFTAVYLEEMAALGVEPQSLQPKATEHIPQIIAMIERLIERGNAYAAEGHVLFSVGSYPDYGKLSRQSPEDMLAGARVDVAPYKQDPGDFVLWKPSTDDLPGWESPWGRGRPGWHIECSAMAEAHLGDTIDIHAGGVDLQFPHHENEVAQSECAHGGKPFARFWLHNGMLVFGGSKMSKSLGNVERIHTLLERYPGRSEALRYALLSAHYRQPLDWTPALVDQSIRTLDRLYGTLRDLSDVEATPVIPQSIEDMLDDDLNTPQALAEIARLAGEARKAEGADARREAKSALLGAGLALGLLQRAPSEWIEGVTSNDDDARIQGLIDERIAAKAAKDFARADAIRRQLADDGILLEDTPQGVRWKRA</sequence>
<dbReference type="GO" id="GO:0006423">
    <property type="term" value="P:cysteinyl-tRNA aminoacylation"/>
    <property type="evidence" value="ECO:0007669"/>
    <property type="project" value="UniProtKB-UniRule"/>
</dbReference>
<dbReference type="Gene3D" id="3.40.50.620">
    <property type="entry name" value="HUPs"/>
    <property type="match status" value="1"/>
</dbReference>
<dbReference type="GO" id="GO:0005829">
    <property type="term" value="C:cytosol"/>
    <property type="evidence" value="ECO:0007669"/>
    <property type="project" value="TreeGrafter"/>
</dbReference>
<feature type="binding site" evidence="13">
    <location>
        <position position="271"/>
    </location>
    <ligand>
        <name>ATP</name>
        <dbReference type="ChEBI" id="CHEBI:30616"/>
    </ligand>
</feature>
<comment type="caution">
    <text evidence="15">The sequence shown here is derived from an EMBL/GenBank/DDBJ whole genome shotgun (WGS) entry which is preliminary data.</text>
</comment>
<evidence type="ECO:0000313" key="15">
    <source>
        <dbReference type="EMBL" id="MUV14294.1"/>
    </source>
</evidence>
<dbReference type="EMBL" id="WOXT01000002">
    <property type="protein sequence ID" value="MUV14294.1"/>
    <property type="molecule type" value="Genomic_DNA"/>
</dbReference>
<feature type="short sequence motif" description="'KMSKS' region" evidence="13">
    <location>
        <begin position="268"/>
        <end position="272"/>
    </location>
</feature>
<feature type="short sequence motif" description="'HIGH' region" evidence="13">
    <location>
        <begin position="32"/>
        <end position="42"/>
    </location>
</feature>
<feature type="domain" description="Cysteinyl-tRNA synthetase class Ia DALR" evidence="14">
    <location>
        <begin position="342"/>
        <end position="401"/>
    </location>
</feature>
<keyword evidence="16" id="KW-1185">Reference proteome</keyword>
<evidence type="ECO:0000256" key="8">
    <source>
        <dbReference type="ARBA" id="ARBA00022833"/>
    </source>
</evidence>
<dbReference type="GO" id="GO:0008270">
    <property type="term" value="F:zinc ion binding"/>
    <property type="evidence" value="ECO:0007669"/>
    <property type="project" value="UniProtKB-UniRule"/>
</dbReference>
<evidence type="ECO:0000256" key="3">
    <source>
        <dbReference type="ARBA" id="ARBA00011245"/>
    </source>
</evidence>
<dbReference type="SUPFAM" id="SSF47323">
    <property type="entry name" value="Anticodon-binding domain of a subclass of class I aminoacyl-tRNA synthetases"/>
    <property type="match status" value="1"/>
</dbReference>
<dbReference type="Pfam" id="PF09190">
    <property type="entry name" value="DALR_2"/>
    <property type="match status" value="1"/>
</dbReference>
<evidence type="ECO:0000256" key="1">
    <source>
        <dbReference type="ARBA" id="ARBA00004496"/>
    </source>
</evidence>
<protein>
    <recommendedName>
        <fullName evidence="13">Cysteine--tRNA ligase</fullName>
        <ecNumber evidence="13">6.1.1.16</ecNumber>
    </recommendedName>
    <alternativeName>
        <fullName evidence="13">Cysteinyl-tRNA synthetase</fullName>
        <shortName evidence="13">CysRS</shortName>
    </alternativeName>
</protein>